<keyword evidence="3" id="KW-1185">Reference proteome</keyword>
<dbReference type="AlphaFoldDB" id="A0A4Y2KHH0"/>
<evidence type="ECO:0000313" key="3">
    <source>
        <dbReference type="Proteomes" id="UP000499080"/>
    </source>
</evidence>
<dbReference type="Proteomes" id="UP000499080">
    <property type="component" value="Unassembled WGS sequence"/>
</dbReference>
<gene>
    <name evidence="2" type="ORF">AVEN_26893_1</name>
</gene>
<protein>
    <submittedName>
        <fullName evidence="2">Uncharacterized protein</fullName>
    </submittedName>
</protein>
<evidence type="ECO:0000256" key="1">
    <source>
        <dbReference type="SAM" id="MobiDB-lite"/>
    </source>
</evidence>
<comment type="caution">
    <text evidence="2">The sequence shown here is derived from an EMBL/GenBank/DDBJ whole genome shotgun (WGS) entry which is preliminary data.</text>
</comment>
<dbReference type="EMBL" id="BGPR01004574">
    <property type="protein sequence ID" value="GBN01037.1"/>
    <property type="molecule type" value="Genomic_DNA"/>
</dbReference>
<feature type="region of interest" description="Disordered" evidence="1">
    <location>
        <begin position="1"/>
        <end position="25"/>
    </location>
</feature>
<name>A0A4Y2KHH0_ARAVE</name>
<reference evidence="2 3" key="1">
    <citation type="journal article" date="2019" name="Sci. Rep.">
        <title>Orb-weaving spider Araneus ventricosus genome elucidates the spidroin gene catalogue.</title>
        <authorList>
            <person name="Kono N."/>
            <person name="Nakamura H."/>
            <person name="Ohtoshi R."/>
            <person name="Moran D.A.P."/>
            <person name="Shinohara A."/>
            <person name="Yoshida Y."/>
            <person name="Fujiwara M."/>
            <person name="Mori M."/>
            <person name="Tomita M."/>
            <person name="Arakawa K."/>
        </authorList>
    </citation>
    <scope>NUCLEOTIDE SEQUENCE [LARGE SCALE GENOMIC DNA]</scope>
</reference>
<evidence type="ECO:0000313" key="2">
    <source>
        <dbReference type="EMBL" id="GBN01037.1"/>
    </source>
</evidence>
<organism evidence="2 3">
    <name type="scientific">Araneus ventricosus</name>
    <name type="common">Orbweaver spider</name>
    <name type="synonym">Epeira ventricosa</name>
    <dbReference type="NCBI Taxonomy" id="182803"/>
    <lineage>
        <taxon>Eukaryota</taxon>
        <taxon>Metazoa</taxon>
        <taxon>Ecdysozoa</taxon>
        <taxon>Arthropoda</taxon>
        <taxon>Chelicerata</taxon>
        <taxon>Arachnida</taxon>
        <taxon>Araneae</taxon>
        <taxon>Araneomorphae</taxon>
        <taxon>Entelegynae</taxon>
        <taxon>Araneoidea</taxon>
        <taxon>Araneidae</taxon>
        <taxon>Araneus</taxon>
    </lineage>
</organism>
<proteinExistence type="predicted"/>
<feature type="compositionally biased region" description="Basic residues" evidence="1">
    <location>
        <begin position="10"/>
        <end position="25"/>
    </location>
</feature>
<sequence length="92" mass="10159">MRNIMIQQHERRRFVGRGGGKKSVQKRKDGLGIFCTLVSGSGAKKWIPFSKIPSRTIRTTETRKASHVVASCLAVLAMPKQCPHKGGVAQRT</sequence>
<accession>A0A4Y2KHH0</accession>